<feature type="compositionally biased region" description="Low complexity" evidence="5">
    <location>
        <begin position="191"/>
        <end position="212"/>
    </location>
</feature>
<feature type="region of interest" description="Disordered" evidence="5">
    <location>
        <begin position="190"/>
        <end position="215"/>
    </location>
</feature>
<evidence type="ECO:0000256" key="2">
    <source>
        <dbReference type="ARBA" id="ARBA00008778"/>
    </source>
</evidence>
<evidence type="ECO:0000256" key="4">
    <source>
        <dbReference type="ARBA" id="ARBA00022664"/>
    </source>
</evidence>
<reference evidence="6 7" key="1">
    <citation type="submission" date="2022-11" db="EMBL/GenBank/DDBJ databases">
        <title>Mucor velutinosus strain NIH1002 WGS.</title>
        <authorList>
            <person name="Subramanian P."/>
            <person name="Mullikin J.C."/>
            <person name="Segre J.A."/>
            <person name="Zelazny A.M."/>
        </authorList>
    </citation>
    <scope>NUCLEOTIDE SEQUENCE [LARGE SCALE GENOMIC DNA]</scope>
    <source>
        <strain evidence="6 7">NIH1002</strain>
    </source>
</reference>
<dbReference type="Proteomes" id="UP001304243">
    <property type="component" value="Unassembled WGS sequence"/>
</dbReference>
<gene>
    <name evidence="6" type="ORF">ATC70_006330</name>
</gene>
<evidence type="ECO:0000313" key="6">
    <source>
        <dbReference type="EMBL" id="KAK4510158.1"/>
    </source>
</evidence>
<feature type="region of interest" description="Disordered" evidence="5">
    <location>
        <begin position="311"/>
        <end position="352"/>
    </location>
</feature>
<dbReference type="PANTHER" id="PTHR16290">
    <property type="entry name" value="TRANSCRIPTION FACTOR SMIF DECAPPING ENZYME DCP1"/>
    <property type="match status" value="1"/>
</dbReference>
<organism evidence="6 7">
    <name type="scientific">Mucor velutinosus</name>
    <dbReference type="NCBI Taxonomy" id="708070"/>
    <lineage>
        <taxon>Eukaryota</taxon>
        <taxon>Fungi</taxon>
        <taxon>Fungi incertae sedis</taxon>
        <taxon>Mucoromycota</taxon>
        <taxon>Mucoromycotina</taxon>
        <taxon>Mucoromycetes</taxon>
        <taxon>Mucorales</taxon>
        <taxon>Mucorineae</taxon>
        <taxon>Mucoraceae</taxon>
        <taxon>Mucor</taxon>
    </lineage>
</organism>
<dbReference type="SUPFAM" id="SSF50729">
    <property type="entry name" value="PH domain-like"/>
    <property type="match status" value="1"/>
</dbReference>
<evidence type="ECO:0000256" key="1">
    <source>
        <dbReference type="ARBA" id="ARBA00004496"/>
    </source>
</evidence>
<evidence type="ECO:0000313" key="7">
    <source>
        <dbReference type="Proteomes" id="UP001304243"/>
    </source>
</evidence>
<dbReference type="PANTHER" id="PTHR16290:SF0">
    <property type="entry name" value="DECAPPING PROTEIN 1, ISOFORM A"/>
    <property type="match status" value="1"/>
</dbReference>
<dbReference type="GO" id="GO:0006397">
    <property type="term" value="P:mRNA processing"/>
    <property type="evidence" value="ECO:0007669"/>
    <property type="project" value="UniProtKB-KW"/>
</dbReference>
<dbReference type="InterPro" id="IPR010334">
    <property type="entry name" value="Dcp1"/>
</dbReference>
<evidence type="ECO:0000256" key="5">
    <source>
        <dbReference type="SAM" id="MobiDB-lite"/>
    </source>
</evidence>
<comment type="similarity">
    <text evidence="2">Belongs to the DCP1 family.</text>
</comment>
<feature type="compositionally biased region" description="Pro residues" evidence="5">
    <location>
        <begin position="329"/>
        <end position="343"/>
    </location>
</feature>
<dbReference type="GO" id="GO:0003729">
    <property type="term" value="F:mRNA binding"/>
    <property type="evidence" value="ECO:0007669"/>
    <property type="project" value="TreeGrafter"/>
</dbReference>
<comment type="subcellular location">
    <subcellularLocation>
        <location evidence="1">Cytoplasm</location>
    </subcellularLocation>
</comment>
<dbReference type="EMBL" id="JASEJX010000034">
    <property type="protein sequence ID" value="KAK4510158.1"/>
    <property type="molecule type" value="Genomic_DNA"/>
</dbReference>
<dbReference type="Gene3D" id="2.30.29.30">
    <property type="entry name" value="Pleckstrin-homology domain (PH domain)/Phosphotyrosine-binding domain (PTB)"/>
    <property type="match status" value="1"/>
</dbReference>
<proteinExistence type="inferred from homology"/>
<protein>
    <submittedName>
        <fullName evidence="6">Uncharacterized protein</fullName>
    </submittedName>
</protein>
<evidence type="ECO:0000256" key="3">
    <source>
        <dbReference type="ARBA" id="ARBA00022490"/>
    </source>
</evidence>
<feature type="compositionally biased region" description="Low complexity" evidence="5">
    <location>
        <begin position="318"/>
        <end position="328"/>
    </location>
</feature>
<keyword evidence="7" id="KW-1185">Reference proteome</keyword>
<accession>A0AAN7HW68</accession>
<feature type="compositionally biased region" description="Low complexity" evidence="5">
    <location>
        <begin position="134"/>
        <end position="147"/>
    </location>
</feature>
<dbReference type="GO" id="GO:0000290">
    <property type="term" value="P:deadenylation-dependent decapping of nuclear-transcribed mRNA"/>
    <property type="evidence" value="ECO:0007669"/>
    <property type="project" value="InterPro"/>
</dbReference>
<dbReference type="GO" id="GO:0031087">
    <property type="term" value="P:deadenylation-independent decapping of nuclear-transcribed mRNA"/>
    <property type="evidence" value="ECO:0007669"/>
    <property type="project" value="TreeGrafter"/>
</dbReference>
<dbReference type="GO" id="GO:0008047">
    <property type="term" value="F:enzyme activator activity"/>
    <property type="evidence" value="ECO:0007669"/>
    <property type="project" value="InterPro"/>
</dbReference>
<feature type="region of interest" description="Disordered" evidence="5">
    <location>
        <begin position="132"/>
        <end position="153"/>
    </location>
</feature>
<sequence>MDLVARKKLNLEVLKRHDANICDILDQSAHAVVYKFDTEKASWEKLGYEGVIFLTQGKSAPYFGLYVLNRLSIENFSLHLTDFEEINLTDEFIIYLTSEGEACALWLFEKKDRERILAKILKLHEGIKALPSTQQQQQQLQQQQQQQPPKPTESKLDILQMLKMATNNTPSATASPPLQSVGNDLLRVLGQKSSPHPQQPQKSQPQVQQQQPHKQRALLRVPIPQQLPPQQPQFMQHPPMPPMMNQTPPNFAIPTSDSADRAGNGLQELFDSTNQSMANLNMAEPPQRRVMANGELTKPFYPPFVNMSPVASPNNRNPGALLQALHGGLPPPPPSHSLPPPPQHQQQQQQQSVPMGMPLMPQQVMGLMRPEVGRRFGGGRPMLSKPEFIQQLLNMIQCDPTFFDILYENYKGQMGPPPPPPV</sequence>
<dbReference type="GO" id="GO:0000932">
    <property type="term" value="C:P-body"/>
    <property type="evidence" value="ECO:0007669"/>
    <property type="project" value="TreeGrafter"/>
</dbReference>
<comment type="caution">
    <text evidence="6">The sequence shown here is derived from an EMBL/GenBank/DDBJ whole genome shotgun (WGS) entry which is preliminary data.</text>
</comment>
<dbReference type="InterPro" id="IPR011993">
    <property type="entry name" value="PH-like_dom_sf"/>
</dbReference>
<dbReference type="Pfam" id="PF06058">
    <property type="entry name" value="DCP1"/>
    <property type="match status" value="1"/>
</dbReference>
<dbReference type="RefSeq" id="XP_064676824.1">
    <property type="nucleotide sequence ID" value="XM_064825606.1"/>
</dbReference>
<dbReference type="GeneID" id="89950016"/>
<keyword evidence="4" id="KW-0507">mRNA processing</keyword>
<keyword evidence="3" id="KW-0963">Cytoplasm</keyword>
<dbReference type="AlphaFoldDB" id="A0AAN7HW68"/>
<dbReference type="CDD" id="cd13182">
    <property type="entry name" value="EVH1-like_Dcp1"/>
    <property type="match status" value="1"/>
</dbReference>
<name>A0AAN7HW68_9FUNG</name>